<comment type="caution">
    <text evidence="1">The sequence shown here is derived from an EMBL/GenBank/DDBJ whole genome shotgun (WGS) entry which is preliminary data.</text>
</comment>
<protein>
    <submittedName>
        <fullName evidence="1">Plasmid mobilization relaxosome protein MobC</fullName>
    </submittedName>
</protein>
<dbReference type="GO" id="GO:0006355">
    <property type="term" value="P:regulation of DNA-templated transcription"/>
    <property type="evidence" value="ECO:0007669"/>
    <property type="project" value="InterPro"/>
</dbReference>
<gene>
    <name evidence="1" type="primary">mobC</name>
    <name evidence="1" type="ORF">FMM06_06260</name>
</gene>
<dbReference type="Proteomes" id="UP000317894">
    <property type="component" value="Unassembled WGS sequence"/>
</dbReference>
<dbReference type="Pfam" id="PF21983">
    <property type="entry name" value="NikA-like"/>
    <property type="match status" value="1"/>
</dbReference>
<dbReference type="AlphaFoldDB" id="A0A552UHN6"/>
<organism evidence="1 2">
    <name type="scientific">Glacieibacterium frigidum</name>
    <dbReference type="NCBI Taxonomy" id="2593303"/>
    <lineage>
        <taxon>Bacteria</taxon>
        <taxon>Pseudomonadati</taxon>
        <taxon>Pseudomonadota</taxon>
        <taxon>Alphaproteobacteria</taxon>
        <taxon>Sphingomonadales</taxon>
        <taxon>Sphingosinicellaceae</taxon>
        <taxon>Glacieibacterium</taxon>
    </lineage>
</organism>
<reference evidence="1 2" key="1">
    <citation type="submission" date="2019-07" db="EMBL/GenBank/DDBJ databases">
        <title>Novel species isolated from glacier.</title>
        <authorList>
            <person name="Liu Q."/>
            <person name="Xin Y.-H."/>
        </authorList>
    </citation>
    <scope>NUCLEOTIDE SEQUENCE [LARGE SCALE GENOMIC DNA]</scope>
    <source>
        <strain evidence="1 2">LB1R16</strain>
    </source>
</reference>
<dbReference type="OrthoDB" id="7376495at2"/>
<evidence type="ECO:0000313" key="2">
    <source>
        <dbReference type="Proteomes" id="UP000317894"/>
    </source>
</evidence>
<accession>A0A552UHN6</accession>
<evidence type="ECO:0000313" key="1">
    <source>
        <dbReference type="EMBL" id="TRW17736.1"/>
    </source>
</evidence>
<name>A0A552UHN6_9SPHN</name>
<dbReference type="EMBL" id="VJWA01000001">
    <property type="protein sequence ID" value="TRW17736.1"/>
    <property type="molecule type" value="Genomic_DNA"/>
</dbReference>
<keyword evidence="2" id="KW-1185">Reference proteome</keyword>
<proteinExistence type="predicted"/>
<sequence>MPHQRGSETRVRNHNVGVRWDDAELAELDALQRHTGLSRAALIRRLVSTAGTRIVLSREHHAAINKLGVNGNQIARALNTGDPVTAAEITALVADLRAAVRTLL</sequence>
<dbReference type="RefSeq" id="WP_144236428.1">
    <property type="nucleotide sequence ID" value="NZ_VJWA01000001.1"/>
</dbReference>
<dbReference type="InterPro" id="IPR053842">
    <property type="entry name" value="NikA-like"/>
</dbReference>